<dbReference type="InterPro" id="IPR011249">
    <property type="entry name" value="Metalloenz_LuxS/M16"/>
</dbReference>
<gene>
    <name evidence="5" type="ORF">UU9_04694</name>
</gene>
<dbReference type="RefSeq" id="WP_007080579.1">
    <property type="nucleotide sequence ID" value="NZ_AJXU01000025.1"/>
</dbReference>
<feature type="signal peptide" evidence="2">
    <location>
        <begin position="1"/>
        <end position="25"/>
    </location>
</feature>
<comment type="caution">
    <text evidence="5">The sequence shown here is derived from an EMBL/GenBank/DDBJ whole genome shotgun (WGS) entry which is preliminary data.</text>
</comment>
<dbReference type="InterPro" id="IPR050361">
    <property type="entry name" value="MPP/UQCRC_Complex"/>
</dbReference>
<dbReference type="STRING" id="1163408.UU9_04694"/>
<feature type="compositionally biased region" description="Pro residues" evidence="1">
    <location>
        <begin position="30"/>
        <end position="40"/>
    </location>
</feature>
<feature type="domain" description="Peptidase M16 N-terminal" evidence="3">
    <location>
        <begin position="61"/>
        <end position="177"/>
    </location>
</feature>
<dbReference type="Pfam" id="PF05193">
    <property type="entry name" value="Peptidase_M16_C"/>
    <property type="match status" value="1"/>
</dbReference>
<proteinExistence type="predicted"/>
<organism evidence="5 6">
    <name type="scientific">Rhodanobacter fulvus Jip2</name>
    <dbReference type="NCBI Taxonomy" id="1163408"/>
    <lineage>
        <taxon>Bacteria</taxon>
        <taxon>Pseudomonadati</taxon>
        <taxon>Pseudomonadota</taxon>
        <taxon>Gammaproteobacteria</taxon>
        <taxon>Lysobacterales</taxon>
        <taxon>Rhodanobacteraceae</taxon>
        <taxon>Rhodanobacter</taxon>
    </lineage>
</organism>
<dbReference type="InterPro" id="IPR007863">
    <property type="entry name" value="Peptidase_M16_C"/>
</dbReference>
<protein>
    <submittedName>
        <fullName evidence="5">Peptidase M16 domain-containing protein</fullName>
    </submittedName>
</protein>
<dbReference type="PANTHER" id="PTHR11851">
    <property type="entry name" value="METALLOPROTEASE"/>
    <property type="match status" value="1"/>
</dbReference>
<dbReference type="Gene3D" id="3.30.830.10">
    <property type="entry name" value="Metalloenzyme, LuxS/M16 peptidase-like"/>
    <property type="match status" value="2"/>
</dbReference>
<evidence type="ECO:0000259" key="4">
    <source>
        <dbReference type="Pfam" id="PF05193"/>
    </source>
</evidence>
<evidence type="ECO:0000313" key="5">
    <source>
        <dbReference type="EMBL" id="EIL90985.1"/>
    </source>
</evidence>
<dbReference type="SUPFAM" id="SSF63411">
    <property type="entry name" value="LuxS/MPP-like metallohydrolase"/>
    <property type="match status" value="2"/>
</dbReference>
<dbReference type="AlphaFoldDB" id="I4VUU4"/>
<feature type="region of interest" description="Disordered" evidence="1">
    <location>
        <begin position="29"/>
        <end position="52"/>
    </location>
</feature>
<sequence length="496" mass="51437">MNRPASCFRATLFTALGVALGSAVAAEPPTTFPTTPPAPGAAPTLSIPTPTSQTLPNGLRVISVRRDGLPLVTARLVIRSGDEMDPPSQAGLADLTANLLTKGAAGLTAPQIATAAETLGGSLTAAAGWDESDVGITVTTPRLPQALALLANVVRQPAFSARELARAQAQAIDEVRLTLSKPTALAGLVAARGTFGTGAYGHPRSGTPASIARIGRADVQQWHAALYRPDNAILILAGDITPAQALQLAQASFGDWPRPATPLPAKPAGSGERSLPAVVLINQHGAGQAGVVASHPAPPRSDAHYYDGLVANAVLGGSYSARLNEEIRIKRGLSYGAFSELQPRRNAGAWLASAQTRNPAAPQVVDLMLAQFQQLGDEKVPDAELAARKATLIGSYGRSLETTTGLATQLAELAAYDVNLDQISRFPDQVNAVTPRQLRKYAHKHLDADEATVVVVGDASQFAAAVRKAHPKALRLDAATLDLDRADLGAGTAPTP</sequence>
<accession>I4VUU4</accession>
<dbReference type="eggNOG" id="COG0612">
    <property type="taxonomic scope" value="Bacteria"/>
</dbReference>
<dbReference type="Pfam" id="PF00675">
    <property type="entry name" value="Peptidase_M16"/>
    <property type="match status" value="1"/>
</dbReference>
<dbReference type="InterPro" id="IPR011765">
    <property type="entry name" value="Pept_M16_N"/>
</dbReference>
<evidence type="ECO:0000313" key="6">
    <source>
        <dbReference type="Proteomes" id="UP000004210"/>
    </source>
</evidence>
<dbReference type="PATRIC" id="fig|1163408.3.peg.963"/>
<dbReference type="PANTHER" id="PTHR11851:SF224">
    <property type="entry name" value="PROCESSING PROTEASE"/>
    <property type="match status" value="1"/>
</dbReference>
<keyword evidence="2" id="KW-0732">Signal</keyword>
<feature type="chain" id="PRO_5003697258" evidence="2">
    <location>
        <begin position="26"/>
        <end position="496"/>
    </location>
</feature>
<dbReference type="GO" id="GO:0046872">
    <property type="term" value="F:metal ion binding"/>
    <property type="evidence" value="ECO:0007669"/>
    <property type="project" value="InterPro"/>
</dbReference>
<evidence type="ECO:0000256" key="1">
    <source>
        <dbReference type="SAM" id="MobiDB-lite"/>
    </source>
</evidence>
<dbReference type="OrthoDB" id="9811314at2"/>
<reference evidence="5 6" key="1">
    <citation type="journal article" date="2012" name="J. Bacteriol.">
        <title>Genome sequences for six rhodanobacter strains, isolated from soils and the terrestrial subsurface, with variable denitrification capabilities.</title>
        <authorList>
            <person name="Kostka J.E."/>
            <person name="Green S.J."/>
            <person name="Rishishwar L."/>
            <person name="Prakash O."/>
            <person name="Katz L.S."/>
            <person name="Marino-Ramirez L."/>
            <person name="Jordan I.K."/>
            <person name="Munk C."/>
            <person name="Ivanova N."/>
            <person name="Mikhailova N."/>
            <person name="Watson D.B."/>
            <person name="Brown S.D."/>
            <person name="Palumbo A.V."/>
            <person name="Brooks S.C."/>
        </authorList>
    </citation>
    <scope>NUCLEOTIDE SEQUENCE [LARGE SCALE GENOMIC DNA]</scope>
    <source>
        <strain evidence="6">Jip2T</strain>
    </source>
</reference>
<evidence type="ECO:0000256" key="2">
    <source>
        <dbReference type="SAM" id="SignalP"/>
    </source>
</evidence>
<evidence type="ECO:0000259" key="3">
    <source>
        <dbReference type="Pfam" id="PF00675"/>
    </source>
</evidence>
<dbReference type="EMBL" id="AJXU01000025">
    <property type="protein sequence ID" value="EIL90985.1"/>
    <property type="molecule type" value="Genomic_DNA"/>
</dbReference>
<name>I4VUU4_9GAMM</name>
<dbReference type="Proteomes" id="UP000004210">
    <property type="component" value="Unassembled WGS sequence"/>
</dbReference>
<feature type="domain" description="Peptidase M16 C-terminal" evidence="4">
    <location>
        <begin position="214"/>
        <end position="392"/>
    </location>
</feature>
<keyword evidence="6" id="KW-1185">Reference proteome</keyword>